<dbReference type="Gene3D" id="3.40.630.10">
    <property type="entry name" value="Zn peptidases"/>
    <property type="match status" value="1"/>
</dbReference>
<dbReference type="FunFam" id="3.30.70.360:FF:000004">
    <property type="entry name" value="Peptidase M20 domain-containing protein 2"/>
    <property type="match status" value="1"/>
</dbReference>
<dbReference type="NCBIfam" id="TIGR01891">
    <property type="entry name" value="amidohydrolases"/>
    <property type="match status" value="1"/>
</dbReference>
<dbReference type="Pfam" id="PF01546">
    <property type="entry name" value="Peptidase_M20"/>
    <property type="match status" value="1"/>
</dbReference>
<dbReference type="InterPro" id="IPR002933">
    <property type="entry name" value="Peptidase_M20"/>
</dbReference>
<dbReference type="PANTHER" id="PTHR30575:SF0">
    <property type="entry name" value="XAA-ARG DIPEPTIDASE"/>
    <property type="match status" value="1"/>
</dbReference>
<accession>A0AAD9JV36</accession>
<protein>
    <recommendedName>
        <fullName evidence="1">Peptidase M20 domain-containing protein 2</fullName>
    </recommendedName>
</protein>
<name>A0AAD9JV36_RIDPI</name>
<organism evidence="3 4">
    <name type="scientific">Ridgeia piscesae</name>
    <name type="common">Tubeworm</name>
    <dbReference type="NCBI Taxonomy" id="27915"/>
    <lineage>
        <taxon>Eukaryota</taxon>
        <taxon>Metazoa</taxon>
        <taxon>Spiralia</taxon>
        <taxon>Lophotrochozoa</taxon>
        <taxon>Annelida</taxon>
        <taxon>Polychaeta</taxon>
        <taxon>Sedentaria</taxon>
        <taxon>Canalipalpata</taxon>
        <taxon>Sabellida</taxon>
        <taxon>Siboglinidae</taxon>
        <taxon>Ridgeia</taxon>
    </lineage>
</organism>
<dbReference type="InterPro" id="IPR017439">
    <property type="entry name" value="Amidohydrolase"/>
</dbReference>
<dbReference type="EMBL" id="JAODUO010001769">
    <property type="protein sequence ID" value="KAK2158805.1"/>
    <property type="molecule type" value="Genomic_DNA"/>
</dbReference>
<dbReference type="InterPro" id="IPR052030">
    <property type="entry name" value="Peptidase_M20/M20A_hydrolases"/>
</dbReference>
<dbReference type="InterPro" id="IPR036264">
    <property type="entry name" value="Bact_exopeptidase_dim_dom"/>
</dbReference>
<evidence type="ECO:0000313" key="4">
    <source>
        <dbReference type="Proteomes" id="UP001209878"/>
    </source>
</evidence>
<evidence type="ECO:0000259" key="2">
    <source>
        <dbReference type="Pfam" id="PF07687"/>
    </source>
</evidence>
<dbReference type="InterPro" id="IPR017144">
    <property type="entry name" value="Xaa-Arg_dipeptidase"/>
</dbReference>
<dbReference type="SUPFAM" id="SSF55031">
    <property type="entry name" value="Bacterial exopeptidase dimerisation domain"/>
    <property type="match status" value="1"/>
</dbReference>
<keyword evidence="4" id="KW-1185">Reference proteome</keyword>
<dbReference type="PIRSF" id="PIRSF037226">
    <property type="entry name" value="Amidohydrolase_ACY1L2_prd"/>
    <property type="match status" value="1"/>
</dbReference>
<dbReference type="GO" id="GO:0016805">
    <property type="term" value="F:dipeptidase activity"/>
    <property type="evidence" value="ECO:0007669"/>
    <property type="project" value="InterPro"/>
</dbReference>
<sequence>MEAMKQAACSAIDDESQALAELSHDIWSHPEICYQEKHAHDVLTAFLEGRGFKVDRHFVLETAFRAQWGSGRPHVAVLCEYDALPEIGHACGHNLIAEVGVAAGLGLLAALRTPHAAQHQGTVTVLGTPAEEGGSGKIDLLRAGVFIDIDVALMAHPGWCSAIHMHALAIHTLTIKYLGKASHAAAAPWEGINALDAAVQCYTNISCLRQQLKPSWRIHGIITHGGVAPNIIPEMAELLYFVRTPTMSELQTAKKRIAACVDAAATATGCTVTYEFDDKPMANLITNRTLSRLYRQNAATVSVPVLADDDPRLVAPSGSTDMGNVSHAVPSLHTHFYIDTDCHAHTRPFAQAADSAAAQPHTRATAKIVALTAIDVLCRPELLKQIKVEFEEDILEED</sequence>
<evidence type="ECO:0000256" key="1">
    <source>
        <dbReference type="PIRNR" id="PIRNR037226"/>
    </source>
</evidence>
<reference evidence="3" key="1">
    <citation type="journal article" date="2023" name="Mol. Biol. Evol.">
        <title>Third-Generation Sequencing Reveals the Adaptive Role of the Epigenome in Three Deep-Sea Polychaetes.</title>
        <authorList>
            <person name="Perez M."/>
            <person name="Aroh O."/>
            <person name="Sun Y."/>
            <person name="Lan Y."/>
            <person name="Juniper S.K."/>
            <person name="Young C.R."/>
            <person name="Angers B."/>
            <person name="Qian P.Y."/>
        </authorList>
    </citation>
    <scope>NUCLEOTIDE SEQUENCE</scope>
    <source>
        <strain evidence="3">R07B-5</strain>
    </source>
</reference>
<dbReference type="Gene3D" id="3.30.70.360">
    <property type="match status" value="1"/>
</dbReference>
<dbReference type="Proteomes" id="UP001209878">
    <property type="component" value="Unassembled WGS sequence"/>
</dbReference>
<proteinExistence type="inferred from homology"/>
<dbReference type="PANTHER" id="PTHR30575">
    <property type="entry name" value="PEPTIDASE M20"/>
    <property type="match status" value="1"/>
</dbReference>
<dbReference type="Pfam" id="PF07687">
    <property type="entry name" value="M20_dimer"/>
    <property type="match status" value="1"/>
</dbReference>
<dbReference type="CDD" id="cd05672">
    <property type="entry name" value="M20_ACY1L2-like"/>
    <property type="match status" value="1"/>
</dbReference>
<dbReference type="SUPFAM" id="SSF53187">
    <property type="entry name" value="Zn-dependent exopeptidases"/>
    <property type="match status" value="1"/>
</dbReference>
<feature type="domain" description="Peptidase M20 dimerisation" evidence="2">
    <location>
        <begin position="172"/>
        <end position="265"/>
    </location>
</feature>
<gene>
    <name evidence="3" type="ORF">NP493_1765g00006</name>
</gene>
<comment type="caution">
    <text evidence="3">The sequence shown here is derived from an EMBL/GenBank/DDBJ whole genome shotgun (WGS) entry which is preliminary data.</text>
</comment>
<comment type="similarity">
    <text evidence="1">Belongs to the peptidase M20A family.</text>
</comment>
<evidence type="ECO:0000313" key="3">
    <source>
        <dbReference type="EMBL" id="KAK2158805.1"/>
    </source>
</evidence>
<dbReference type="AlphaFoldDB" id="A0AAD9JV36"/>
<dbReference type="InterPro" id="IPR011650">
    <property type="entry name" value="Peptidase_M20_dimer"/>
</dbReference>